<feature type="region of interest" description="Phosphopantothenate--cysteine ligase" evidence="3">
    <location>
        <begin position="191"/>
        <end position="396"/>
    </location>
</feature>
<evidence type="ECO:0000256" key="1">
    <source>
        <dbReference type="ARBA" id="ARBA00022793"/>
    </source>
</evidence>
<evidence type="ECO:0000256" key="4">
    <source>
        <dbReference type="RuleBase" id="RU364078"/>
    </source>
</evidence>
<dbReference type="GO" id="GO:0071513">
    <property type="term" value="C:phosphopantothenoylcysteine decarboxylase complex"/>
    <property type="evidence" value="ECO:0007669"/>
    <property type="project" value="TreeGrafter"/>
</dbReference>
<protein>
    <recommendedName>
        <fullName evidence="3">Coenzyme A biosynthesis bifunctional protein CoaBC</fullName>
    </recommendedName>
    <alternativeName>
        <fullName evidence="3">DNA/pantothenate metabolism flavoprotein</fullName>
    </alternativeName>
    <alternativeName>
        <fullName evidence="3">Phosphopantothenoylcysteine synthetase/decarboxylase</fullName>
        <shortName evidence="3">PPCS-PPCDC</shortName>
    </alternativeName>
    <domain>
        <recommendedName>
            <fullName evidence="3">Phosphopantothenoylcysteine decarboxylase</fullName>
            <shortName evidence="3">PPC decarboxylase</shortName>
            <shortName evidence="3">PPC-DC</shortName>
            <ecNumber evidence="3">4.1.1.36</ecNumber>
        </recommendedName>
        <alternativeName>
            <fullName evidence="3">CoaC</fullName>
        </alternativeName>
    </domain>
    <domain>
        <recommendedName>
            <fullName evidence="3">Phosphopantothenate--cysteine ligase</fullName>
            <ecNumber evidence="3">6.3.2.5</ecNumber>
        </recommendedName>
        <alternativeName>
            <fullName evidence="3">CoaB</fullName>
        </alternativeName>
        <alternativeName>
            <fullName evidence="3">Phosphopantothenoylcysteine synthetase</fullName>
            <shortName evidence="3">PPC synthetase</shortName>
            <shortName evidence="3">PPC-S</shortName>
        </alternativeName>
    </domain>
</protein>
<dbReference type="SUPFAM" id="SSF102645">
    <property type="entry name" value="CoaB-like"/>
    <property type="match status" value="1"/>
</dbReference>
<dbReference type="AlphaFoldDB" id="A0A916JNM3"/>
<evidence type="ECO:0000313" key="7">
    <source>
        <dbReference type="EMBL" id="CAG5081198.1"/>
    </source>
</evidence>
<dbReference type="EC" id="4.1.1.36" evidence="3"/>
<accession>A0A916JNM3</accession>
<dbReference type="Gene3D" id="3.40.50.1950">
    <property type="entry name" value="Flavin prenyltransferase-like"/>
    <property type="match status" value="1"/>
</dbReference>
<comment type="catalytic activity">
    <reaction evidence="3 4">
        <text>(R)-4'-phosphopantothenate + L-cysteine + CTP = N-[(R)-4-phosphopantothenoyl]-L-cysteine + CMP + diphosphate + H(+)</text>
        <dbReference type="Rhea" id="RHEA:19397"/>
        <dbReference type="ChEBI" id="CHEBI:10986"/>
        <dbReference type="ChEBI" id="CHEBI:15378"/>
        <dbReference type="ChEBI" id="CHEBI:33019"/>
        <dbReference type="ChEBI" id="CHEBI:35235"/>
        <dbReference type="ChEBI" id="CHEBI:37563"/>
        <dbReference type="ChEBI" id="CHEBI:59458"/>
        <dbReference type="ChEBI" id="CHEBI:60377"/>
        <dbReference type="EC" id="6.3.2.5"/>
    </reaction>
</comment>
<evidence type="ECO:0000259" key="6">
    <source>
        <dbReference type="Pfam" id="PF04127"/>
    </source>
</evidence>
<dbReference type="Proteomes" id="UP000683507">
    <property type="component" value="Chromosome"/>
</dbReference>
<comment type="function">
    <text evidence="3">Catalyzes two sequential steps in the biosynthesis of coenzyme A. In the first step cysteine is conjugated to 4'-phosphopantothenate to form 4-phosphopantothenoylcysteine. In the second step the latter compound is decarboxylated to form 4'-phosphopantotheine.</text>
</comment>
<reference evidence="7" key="1">
    <citation type="submission" date="2021-04" db="EMBL/GenBank/DDBJ databases">
        <authorList>
            <person name="Rodrigo-Torres L."/>
            <person name="Arahal R. D."/>
            <person name="Lucena T."/>
        </authorList>
    </citation>
    <scope>NUCLEOTIDE SEQUENCE</scope>
    <source>
        <strain evidence="7">AS29M-1</strain>
    </source>
</reference>
<evidence type="ECO:0000259" key="5">
    <source>
        <dbReference type="Pfam" id="PF02441"/>
    </source>
</evidence>
<dbReference type="GO" id="GO:0015941">
    <property type="term" value="P:pantothenate catabolic process"/>
    <property type="evidence" value="ECO:0007669"/>
    <property type="project" value="InterPro"/>
</dbReference>
<keyword evidence="3" id="KW-0479">Metal-binding</keyword>
<dbReference type="InterPro" id="IPR007085">
    <property type="entry name" value="DNA/pantothenate-metab_flavo_C"/>
</dbReference>
<feature type="region of interest" description="Phosphopantothenoylcysteine decarboxylase" evidence="3">
    <location>
        <begin position="1"/>
        <end position="190"/>
    </location>
</feature>
<dbReference type="HAMAP" id="MF_02225">
    <property type="entry name" value="CoaBC"/>
    <property type="match status" value="1"/>
</dbReference>
<name>A0A916JNM3_9FLAO</name>
<feature type="binding site" evidence="3">
    <location>
        <position position="322"/>
    </location>
    <ligand>
        <name>CTP</name>
        <dbReference type="ChEBI" id="CHEBI:37563"/>
    </ligand>
</feature>
<keyword evidence="8" id="KW-1185">Reference proteome</keyword>
<comment type="function">
    <text evidence="4">Catalyzes two steps in the biosynthesis of coenzyme A. In the first step cysteine is conjugated to 4'-phosphopantothenate to form 4-phosphopantothenoylcysteine, in the latter compound is decarboxylated to form 4'-phosphopantotheine.</text>
</comment>
<dbReference type="InterPro" id="IPR005252">
    <property type="entry name" value="CoaBC"/>
</dbReference>
<dbReference type="Gene3D" id="3.40.50.10300">
    <property type="entry name" value="CoaB-like"/>
    <property type="match status" value="1"/>
</dbReference>
<dbReference type="GO" id="GO:0010181">
    <property type="term" value="F:FMN binding"/>
    <property type="evidence" value="ECO:0007669"/>
    <property type="project" value="UniProtKB-UniRule"/>
</dbReference>
<dbReference type="KEGG" id="ptan:CRYO30217_01561"/>
<evidence type="ECO:0000256" key="2">
    <source>
        <dbReference type="ARBA" id="ARBA00023239"/>
    </source>
</evidence>
<feature type="binding site" evidence="3">
    <location>
        <position position="278"/>
    </location>
    <ligand>
        <name>CTP</name>
        <dbReference type="ChEBI" id="CHEBI:37563"/>
    </ligand>
</feature>
<keyword evidence="1 3" id="KW-0210">Decarboxylase</keyword>
<dbReference type="EC" id="6.3.2.5" evidence="3"/>
<keyword evidence="2 3" id="KW-0456">Lyase</keyword>
<dbReference type="RefSeq" id="WP_258541762.1">
    <property type="nucleotide sequence ID" value="NZ_OU015584.1"/>
</dbReference>
<comment type="similarity">
    <text evidence="3 4">In the N-terminal section; belongs to the HFCD (homo-oligomeric flavin containing Cys decarboxylase) superfamily.</text>
</comment>
<dbReference type="PANTHER" id="PTHR14359">
    <property type="entry name" value="HOMO-OLIGOMERIC FLAVIN CONTAINING CYS DECARBOXYLASE FAMILY"/>
    <property type="match status" value="1"/>
</dbReference>
<dbReference type="InterPro" id="IPR003382">
    <property type="entry name" value="Flavoprotein"/>
</dbReference>
<comment type="pathway">
    <text evidence="3 4">Cofactor biosynthesis; coenzyme A biosynthesis; CoA from (R)-pantothenate: step 2/5.</text>
</comment>
<keyword evidence="3 4" id="KW-0436">Ligase</keyword>
<dbReference type="Pfam" id="PF02441">
    <property type="entry name" value="Flavoprotein"/>
    <property type="match status" value="1"/>
</dbReference>
<evidence type="ECO:0000313" key="8">
    <source>
        <dbReference type="Proteomes" id="UP000683507"/>
    </source>
</evidence>
<feature type="binding site" evidence="3">
    <location>
        <position position="336"/>
    </location>
    <ligand>
        <name>CTP</name>
        <dbReference type="ChEBI" id="CHEBI:37563"/>
    </ligand>
</feature>
<comment type="caution">
    <text evidence="3">Lacks conserved residue(s) required for the propagation of feature annotation.</text>
</comment>
<feature type="binding site" evidence="3">
    <location>
        <position position="288"/>
    </location>
    <ligand>
        <name>CTP</name>
        <dbReference type="ChEBI" id="CHEBI:37563"/>
    </ligand>
</feature>
<dbReference type="PANTHER" id="PTHR14359:SF6">
    <property type="entry name" value="PHOSPHOPANTOTHENOYLCYSTEINE DECARBOXYLASE"/>
    <property type="match status" value="1"/>
</dbReference>
<dbReference type="SUPFAM" id="SSF52507">
    <property type="entry name" value="Homo-oligomeric flavin-containing Cys decarboxylases, HFCD"/>
    <property type="match status" value="1"/>
</dbReference>
<dbReference type="Pfam" id="PF04127">
    <property type="entry name" value="DFP"/>
    <property type="match status" value="1"/>
</dbReference>
<dbReference type="InterPro" id="IPR036551">
    <property type="entry name" value="Flavin_trans-like"/>
</dbReference>
<dbReference type="NCBIfam" id="TIGR00521">
    <property type="entry name" value="coaBC_dfp"/>
    <property type="match status" value="1"/>
</dbReference>
<comment type="cofactor">
    <cofactor evidence="3">
        <name>Mg(2+)</name>
        <dbReference type="ChEBI" id="CHEBI:18420"/>
    </cofactor>
</comment>
<comment type="cofactor">
    <cofactor evidence="3">
        <name>FMN</name>
        <dbReference type="ChEBI" id="CHEBI:58210"/>
    </cofactor>
    <text evidence="3">Binds 1 FMN per subunit.</text>
</comment>
<dbReference type="GO" id="GO:0004633">
    <property type="term" value="F:phosphopantothenoylcysteine decarboxylase activity"/>
    <property type="evidence" value="ECO:0007669"/>
    <property type="project" value="UniProtKB-UniRule"/>
</dbReference>
<comment type="similarity">
    <text evidence="3 4">In the C-terminal section; belongs to the PPC synthetase family.</text>
</comment>
<evidence type="ECO:0000256" key="3">
    <source>
        <dbReference type="HAMAP-Rule" id="MF_02225"/>
    </source>
</evidence>
<feature type="domain" description="DNA/pantothenate metabolism flavoprotein C-terminal" evidence="6">
    <location>
        <begin position="186"/>
        <end position="394"/>
    </location>
</feature>
<proteinExistence type="inferred from homology"/>
<comment type="pathway">
    <text evidence="3 4">Cofactor biosynthesis; coenzyme A biosynthesis; CoA from (R)-pantothenate: step 3/5.</text>
</comment>
<sequence length="396" mass="42869">MLKGKNVLLAVTGSIAAYKAAYITRLLKKQGAAVKVIMTAASSDFITPLTLSTLSNEPVYADFMKDELTGEWNNHVELGLWADLMLVAPATANSIAKMATGNADNFMMAVYLSAKCPVFVAPAMDLDMYKHGSTKDNLATLVNRGNHIIYPGNGELASGLVGEGRLAEPEEIIDHLEDFFRQGLSLAGKRVLITAGPTHEKIDPVRFLGNNSSGKMGFALAEEAVKRGAKVTLVAGPNHLEIPSGVEYISITSAQDLFEACKANFDQDAVIMAAAVADYTPAHVSAVKMKKQEGDLSIPMKRTTDILKWMGENKKGQKLIGFALETNDELDNARLKLKKKKLDVIVLNSLQDKGAGFKGDTNKITILDANNNLQEFELKSKSDVASDILNKLEELL</sequence>
<dbReference type="GO" id="GO:0015937">
    <property type="term" value="P:coenzyme A biosynthetic process"/>
    <property type="evidence" value="ECO:0007669"/>
    <property type="project" value="UniProtKB-UniRule"/>
</dbReference>
<keyword evidence="3" id="KW-0511">Multifunctional enzyme</keyword>
<keyword evidence="3 4" id="KW-0285">Flavoprotein</keyword>
<feature type="domain" description="Flavoprotein" evidence="5">
    <location>
        <begin position="5"/>
        <end position="178"/>
    </location>
</feature>
<dbReference type="EMBL" id="OU015584">
    <property type="protein sequence ID" value="CAG5081198.1"/>
    <property type="molecule type" value="Genomic_DNA"/>
</dbReference>
<keyword evidence="3 4" id="KW-0288">FMN</keyword>
<dbReference type="InterPro" id="IPR035929">
    <property type="entry name" value="CoaB-like_sf"/>
</dbReference>
<gene>
    <name evidence="7" type="primary">undec1A</name>
    <name evidence="3" type="synonym">coaBC</name>
    <name evidence="7" type="ORF">CRYO30217_01561</name>
</gene>
<keyword evidence="3" id="KW-0460">Magnesium</keyword>
<comment type="catalytic activity">
    <reaction evidence="3 4">
        <text>N-[(R)-4-phosphopantothenoyl]-L-cysteine + H(+) = (R)-4'-phosphopantetheine + CO2</text>
        <dbReference type="Rhea" id="RHEA:16793"/>
        <dbReference type="ChEBI" id="CHEBI:15378"/>
        <dbReference type="ChEBI" id="CHEBI:16526"/>
        <dbReference type="ChEBI" id="CHEBI:59458"/>
        <dbReference type="ChEBI" id="CHEBI:61723"/>
        <dbReference type="EC" id="4.1.1.36"/>
    </reaction>
</comment>
<dbReference type="GO" id="GO:0004632">
    <property type="term" value="F:phosphopantothenate--cysteine ligase activity"/>
    <property type="evidence" value="ECO:0007669"/>
    <property type="project" value="UniProtKB-UniRule"/>
</dbReference>
<dbReference type="GO" id="GO:0046872">
    <property type="term" value="F:metal ion binding"/>
    <property type="evidence" value="ECO:0007669"/>
    <property type="project" value="UniProtKB-KW"/>
</dbReference>
<organism evidence="7 8">
    <name type="scientific">Parvicella tangerina</name>
    <dbReference type="NCBI Taxonomy" id="2829795"/>
    <lineage>
        <taxon>Bacteria</taxon>
        <taxon>Pseudomonadati</taxon>
        <taxon>Bacteroidota</taxon>
        <taxon>Flavobacteriia</taxon>
        <taxon>Flavobacteriales</taxon>
        <taxon>Parvicellaceae</taxon>
        <taxon>Parvicella</taxon>
    </lineage>
</organism>
<feature type="binding site" evidence="3">
    <location>
        <position position="340"/>
    </location>
    <ligand>
        <name>CTP</name>
        <dbReference type="ChEBI" id="CHEBI:37563"/>
    </ligand>
</feature>